<accession>A0A450Y4L0</accession>
<proteinExistence type="predicted"/>
<evidence type="ECO:0000313" key="1">
    <source>
        <dbReference type="EMBL" id="VFK36480.1"/>
    </source>
</evidence>
<dbReference type="EMBL" id="CAADFR010000002">
    <property type="protein sequence ID" value="VFK36480.1"/>
    <property type="molecule type" value="Genomic_DNA"/>
</dbReference>
<sequence length="1344" mass="150462">MKILCVPIRVDALVAPDKTPVIGPGADFSALPYQNEQKHDIDFDTANLVSSIRKEPFRNEGALRPGVHLHWALPDALTHGVMDDDGNLDMPAAPNRWLVTRVKGAERKSWIVESDYLYPAGIVPDRAVCIPYKAKSGEPPWRYLGRQLALSRWRSEERQAGASHERYSGLHVLGWGNPWFSALYAECFSVFGCYDEEKTDAASVAGAAYEVFGWHADAGDDYLLTRIKAKVDDSATLQEVAESVAKWKIEGDASDLDRMICFGRVEFSDAPRLDDGIDPDKSTVAMARSGGEAIAAWVSKMLTELEGGEEDESLRIENQIEAVLFNDRVRGENVDFINRLKTARHRDEFNPVDGGSLWAFIEESAIETNDEGKTEESKKALRGLKEDKRSELARLNTLQEEANRATLAIGMQQQLLYADWTKYMLARYPTDRLNDDYPDGDLIRHFMETRTLPELSRLERLKKNLDTDITTIKTELDGALKTKLAALGISSEGDPTLLRAIPGPRYWRAKEPSLLIAGDVAAPSQRHGRDGESDPDGNLPCQVREISEENLDRWAESNQPITQLDWDGMARNEWSKTPWSPLFLEWRMALYPDREAIARVEGNLEPYDPGFIARHYRIPLNDAEFSLPSASVDLQPRGGDRGLTTSRSPNIVTGRTVLTFGVKQVVGEELGDYLEEKLEEKGKQDFAAYLARENKTEGDGFEDPIYTIGKATGFLDKSPCMTQRLDGLHDEWLMQRSGLALPVADPFRFLFEKDESEFTRRVKGKLGGRNYKLPSPYHRFTPIRSGVDKLMDVRVIDSFGRFKDIPCDDILRPQRELAGSTVCLPPRLIPPVRLNFRWRMHGAARGAAGTESPILGWLLYNLFDETLVFYDTDGKPLGDINSDGEWTNRQGLNDLELSDIRNGLLKRFVGQILTSHNRNRVGKDAFLAKGGTDSLWNTLVEHRVLELYDDGKKDNDPTAFILPLRTSVPEETSNQWRNLRGQLPPVDEPNYLPALKRAIRRAQDNIDPEGVNSDQMSQAGRPLAIVRAQLDLQLLGAPDVSKSWGALRSDLSNNGRSRRRFTQVRFPIKIGEFRNLDDGVIAYWPEEESGELSRLGYFPQSDMADIASDVEGLIDAASFDPDDHDFIDEVKLEGVANLNLALDDPPLNLTMLVEPDGWIHATTGIVPKKRLVLEPTMYRQALSEIEYSFFAAPLLTPSDRCALPLPPEGPWRWTQRAGDGTFTEVPGVALIDRAKFLEAYGEDGTTTWDKLIQEKILLPYAGKNGEQGDFAFHRQVPADQVPASLKDDWETIQKAFAKGRAPSVRPLATVPPLTAPARAVEGWVEPMKFSEWPSAARAEGPGAS</sequence>
<reference evidence="1" key="1">
    <citation type="submission" date="2019-02" db="EMBL/GenBank/DDBJ databases">
        <authorList>
            <person name="Gruber-Vodicka R. H."/>
            <person name="Seah K. B. B."/>
        </authorList>
    </citation>
    <scope>NUCLEOTIDE SEQUENCE</scope>
    <source>
        <strain evidence="1">BECK_S1321</strain>
    </source>
</reference>
<organism evidence="1">
    <name type="scientific">Candidatus Kentrum sp. SD</name>
    <dbReference type="NCBI Taxonomy" id="2126332"/>
    <lineage>
        <taxon>Bacteria</taxon>
        <taxon>Pseudomonadati</taxon>
        <taxon>Pseudomonadota</taxon>
        <taxon>Gammaproteobacteria</taxon>
        <taxon>Candidatus Kentrum</taxon>
    </lineage>
</organism>
<protein>
    <submittedName>
        <fullName evidence="1">Uncharacterized protein</fullName>
    </submittedName>
</protein>
<name>A0A450Y4L0_9GAMM</name>
<gene>
    <name evidence="1" type="ORF">BECKSD772F_GA0070984_100218</name>
</gene>